<evidence type="ECO:0000313" key="2">
    <source>
        <dbReference type="Proteomes" id="UP000740329"/>
    </source>
</evidence>
<evidence type="ECO:0000313" key="1">
    <source>
        <dbReference type="EMBL" id="MBP2200657.1"/>
    </source>
</evidence>
<protein>
    <recommendedName>
        <fullName evidence="3">DegT/DnrJ/EryC1/StrS aminotransferase</fullName>
    </recommendedName>
</protein>
<dbReference type="EMBL" id="JAGGMV010000001">
    <property type="protein sequence ID" value="MBP2200657.1"/>
    <property type="molecule type" value="Genomic_DNA"/>
</dbReference>
<sequence length="346" mass="39272">MIVLPYRKPCMEALVLKEGNEQETSLVINSILKNNYHIHYLPSGDASIYMACNILNFYNSKNSNLENCVNAIIPDMGAWNGFKNYSELLGFDIISLKTEDGVINPKYLKTFFENLVYGQSNESIPKDILNVLFITSSAGYLQSQKIKEIAELCKEYNVILFEDISGKVGGNCGYGDLIVCSTGSPKIINCEYGGFFGLSSDFMKLIDDAEHSKEIKNNAKKILKTYKIPNIYGSIMYEALNAKETYQKYVEYCMYIKEKINHSEFLNEEGISLFINSKNPNKFSKQINEHIKLSNGKSLVTKCPNKNRILKDGVVLEIKKLDLNHISIRDLDEICNIINEISKQLH</sequence>
<dbReference type="InterPro" id="IPR015424">
    <property type="entry name" value="PyrdxlP-dep_Trfase"/>
</dbReference>
<gene>
    <name evidence="1" type="ORF">J3E07_000055</name>
</gene>
<reference evidence="1" key="1">
    <citation type="submission" date="2021-03" db="EMBL/GenBank/DDBJ databases">
        <title>Genomic Encyclopedia of Type Strains, Phase IV (KMG-V): Genome sequencing to study the core and pangenomes of soil and plant-associated prokaryotes.</title>
        <authorList>
            <person name="Whitman W."/>
        </authorList>
    </citation>
    <scope>NUCLEOTIDE SEQUENCE</scope>
    <source>
        <strain evidence="1">C4</strain>
    </source>
</reference>
<dbReference type="InterPro" id="IPR015421">
    <property type="entry name" value="PyrdxlP-dep_Trfase_major"/>
</dbReference>
<evidence type="ECO:0008006" key="3">
    <source>
        <dbReference type="Google" id="ProtNLM"/>
    </source>
</evidence>
<dbReference type="Gene3D" id="3.40.640.10">
    <property type="entry name" value="Type I PLP-dependent aspartate aminotransferase-like (Major domain)"/>
    <property type="match status" value="1"/>
</dbReference>
<dbReference type="AlphaFoldDB" id="A0A8J7RCE3"/>
<dbReference type="Proteomes" id="UP000740329">
    <property type="component" value="Unassembled WGS sequence"/>
</dbReference>
<accession>A0A8J7RCE3</accession>
<dbReference type="SUPFAM" id="SSF53383">
    <property type="entry name" value="PLP-dependent transferases"/>
    <property type="match status" value="1"/>
</dbReference>
<dbReference type="RefSeq" id="WP_245314769.1">
    <property type="nucleotide sequence ID" value="NZ_JAGGMV010000001.1"/>
</dbReference>
<proteinExistence type="predicted"/>
<organism evidence="1 2">
    <name type="scientific">Methanococcus voltae</name>
    <dbReference type="NCBI Taxonomy" id="2188"/>
    <lineage>
        <taxon>Archaea</taxon>
        <taxon>Methanobacteriati</taxon>
        <taxon>Methanobacteriota</taxon>
        <taxon>Methanomada group</taxon>
        <taxon>Methanococci</taxon>
        <taxon>Methanococcales</taxon>
        <taxon>Methanococcaceae</taxon>
        <taxon>Methanococcus</taxon>
    </lineage>
</organism>
<name>A0A8J7RCE3_METVO</name>
<comment type="caution">
    <text evidence="1">The sequence shown here is derived from an EMBL/GenBank/DDBJ whole genome shotgun (WGS) entry which is preliminary data.</text>
</comment>